<proteinExistence type="predicted"/>
<organism evidence="1 2">
    <name type="scientific">Chaetomium tenue</name>
    <dbReference type="NCBI Taxonomy" id="1854479"/>
    <lineage>
        <taxon>Eukaryota</taxon>
        <taxon>Fungi</taxon>
        <taxon>Dikarya</taxon>
        <taxon>Ascomycota</taxon>
        <taxon>Pezizomycotina</taxon>
        <taxon>Sordariomycetes</taxon>
        <taxon>Sordariomycetidae</taxon>
        <taxon>Sordariales</taxon>
        <taxon>Chaetomiaceae</taxon>
        <taxon>Chaetomium</taxon>
    </lineage>
</organism>
<dbReference type="EMBL" id="JAGIZQ010000002">
    <property type="protein sequence ID" value="KAH6640214.1"/>
    <property type="molecule type" value="Genomic_DNA"/>
</dbReference>
<protein>
    <submittedName>
        <fullName evidence="1">Cytochrome P450</fullName>
    </submittedName>
</protein>
<comment type="caution">
    <text evidence="1">The sequence shown here is derived from an EMBL/GenBank/DDBJ whole genome shotgun (WGS) entry which is preliminary data.</text>
</comment>
<name>A0ACB7PGS9_9PEZI</name>
<sequence length="511" mass="58031">MMTTLILIVATAAAWLLATIWRRARHVPKVNIEYFAFEGDNSAARYIAEAGSLLARGYEKYTKDGQPFAIRNASDPRRPVAILPLRYLEEVKNAPQSKLSFPLFMEKASVIKDICGPEMTEEAQTIARMDLNKALNKLIQPMQEMVAKAYDKEMPPCPDWTLINPRQLIAQSFARIATRVLVGPELCEGRWLTLSRDYINSVIKAPGVVRHKYPHWLRWVAKYIEPSVHAVLKYRREGAELLRPVLEARIAELDDTAPQTGGEKERHERQHEDAIQWLLEEFRARGKKLTPDALAQNIYVIMTAAIDSTSSTALWMLFDLLDHPDAMAEIREEILRVSGRAADFVWTRHALGELRVLDSFMRESLRVHSFTQITIERMAAEPFTFKDGLHIPKFSQLAFPRYPYGMDAGVNPDPKTFDYKRHLKKRTGADAAKFHFASVSEDTLAWGTGMHACPGRFLAQEALKLIFLRLVSRYDIKHDGEKRPGPDRMMGLFMGPDASANILVKEVASST</sequence>
<evidence type="ECO:0000313" key="1">
    <source>
        <dbReference type="EMBL" id="KAH6640214.1"/>
    </source>
</evidence>
<gene>
    <name evidence="1" type="ORF">F5144DRAFT_559663</name>
</gene>
<evidence type="ECO:0000313" key="2">
    <source>
        <dbReference type="Proteomes" id="UP000724584"/>
    </source>
</evidence>
<accession>A0ACB7PGS9</accession>
<dbReference type="Proteomes" id="UP000724584">
    <property type="component" value="Unassembled WGS sequence"/>
</dbReference>
<keyword evidence="2" id="KW-1185">Reference proteome</keyword>
<reference evidence="1 2" key="1">
    <citation type="journal article" date="2021" name="Nat. Commun.">
        <title>Genetic determinants of endophytism in the Arabidopsis root mycobiome.</title>
        <authorList>
            <person name="Mesny F."/>
            <person name="Miyauchi S."/>
            <person name="Thiergart T."/>
            <person name="Pickel B."/>
            <person name="Atanasova L."/>
            <person name="Karlsson M."/>
            <person name="Huettel B."/>
            <person name="Barry K.W."/>
            <person name="Haridas S."/>
            <person name="Chen C."/>
            <person name="Bauer D."/>
            <person name="Andreopoulos W."/>
            <person name="Pangilinan J."/>
            <person name="LaButti K."/>
            <person name="Riley R."/>
            <person name="Lipzen A."/>
            <person name="Clum A."/>
            <person name="Drula E."/>
            <person name="Henrissat B."/>
            <person name="Kohler A."/>
            <person name="Grigoriev I.V."/>
            <person name="Martin F.M."/>
            <person name="Hacquard S."/>
        </authorList>
    </citation>
    <scope>NUCLEOTIDE SEQUENCE [LARGE SCALE GENOMIC DNA]</scope>
    <source>
        <strain evidence="1 2">MPI-SDFR-AT-0079</strain>
    </source>
</reference>